<feature type="transmembrane region" description="Helical" evidence="5">
    <location>
        <begin position="251"/>
        <end position="274"/>
    </location>
</feature>
<protein>
    <submittedName>
        <fullName evidence="7">Calcium/sodium antiporter</fullName>
    </submittedName>
</protein>
<sequence length="329" mass="33580">MNPVLALVLGLVALVAGAETVVREGSALAARFNVSPLVVGMTVVSLGTSLPELAIGLNAAQQGNGGLAVGNIVGTNLVNILLILGLSALIRPVAFETRTLTSDLPAMTGAALLLFVVAADGDLDTLDGVWLCLYGAAYLALVAVLARRESRRPAVPAAVAPAPSTDAGTADPPVRDRPVAVRTLLLVLGLAIVVIGSEFLVDGAVELARDLGATDAVIGLTIVAVGTSAPELVTTLVSTVRGDRSIAIGNLLGSSVFNIALILGPTVLVAPGTVPVPEDVLVLDLVLMVAAALVCVPVFLTHRRLGRIEGGAFVMTYVAYMVWLLATRL</sequence>
<dbReference type="Gene3D" id="1.20.1420.30">
    <property type="entry name" value="NCX, central ion-binding region"/>
    <property type="match status" value="1"/>
</dbReference>
<feature type="transmembrane region" description="Helical" evidence="5">
    <location>
        <begin position="308"/>
        <end position="326"/>
    </location>
</feature>
<evidence type="ECO:0000256" key="5">
    <source>
        <dbReference type="SAM" id="Phobius"/>
    </source>
</evidence>
<organism evidence="7 8">
    <name type="scientific">Pseudonocardia zijingensis</name>
    <dbReference type="NCBI Taxonomy" id="153376"/>
    <lineage>
        <taxon>Bacteria</taxon>
        <taxon>Bacillati</taxon>
        <taxon>Actinomycetota</taxon>
        <taxon>Actinomycetes</taxon>
        <taxon>Pseudonocardiales</taxon>
        <taxon>Pseudonocardiaceae</taxon>
        <taxon>Pseudonocardia</taxon>
    </lineage>
</organism>
<evidence type="ECO:0000313" key="7">
    <source>
        <dbReference type="EMBL" id="GAA0938213.1"/>
    </source>
</evidence>
<feature type="transmembrane region" description="Helical" evidence="5">
    <location>
        <begin position="184"/>
        <end position="205"/>
    </location>
</feature>
<keyword evidence="2 5" id="KW-0812">Transmembrane</keyword>
<dbReference type="Proteomes" id="UP001499967">
    <property type="component" value="Unassembled WGS sequence"/>
</dbReference>
<dbReference type="PANTHER" id="PTHR10846">
    <property type="entry name" value="SODIUM/POTASSIUM/CALCIUM EXCHANGER"/>
    <property type="match status" value="1"/>
</dbReference>
<comment type="caution">
    <text evidence="7">The sequence shown here is derived from an EMBL/GenBank/DDBJ whole genome shotgun (WGS) entry which is preliminary data.</text>
</comment>
<keyword evidence="4 5" id="KW-0472">Membrane</keyword>
<feature type="transmembrane region" description="Helical" evidence="5">
    <location>
        <begin position="67"/>
        <end position="90"/>
    </location>
</feature>
<comment type="subcellular location">
    <subcellularLocation>
        <location evidence="1">Membrane</location>
        <topology evidence="1">Multi-pass membrane protein</topology>
    </subcellularLocation>
</comment>
<evidence type="ECO:0000256" key="2">
    <source>
        <dbReference type="ARBA" id="ARBA00022692"/>
    </source>
</evidence>
<feature type="domain" description="Sodium/calcium exchanger membrane region" evidence="6">
    <location>
        <begin position="183"/>
        <end position="325"/>
    </location>
</feature>
<dbReference type="InterPro" id="IPR004837">
    <property type="entry name" value="NaCa_Exmemb"/>
</dbReference>
<evidence type="ECO:0000256" key="4">
    <source>
        <dbReference type="ARBA" id="ARBA00023136"/>
    </source>
</evidence>
<dbReference type="EMBL" id="BAAAHP010000090">
    <property type="protein sequence ID" value="GAA0938213.1"/>
    <property type="molecule type" value="Genomic_DNA"/>
</dbReference>
<evidence type="ECO:0000313" key="8">
    <source>
        <dbReference type="Proteomes" id="UP001499967"/>
    </source>
</evidence>
<dbReference type="InterPro" id="IPR004481">
    <property type="entry name" value="K/Na/Ca-exchanger"/>
</dbReference>
<dbReference type="Pfam" id="PF01699">
    <property type="entry name" value="Na_Ca_ex"/>
    <property type="match status" value="2"/>
</dbReference>
<feature type="transmembrane region" description="Helical" evidence="5">
    <location>
        <begin position="217"/>
        <end position="239"/>
    </location>
</feature>
<dbReference type="RefSeq" id="WP_343942170.1">
    <property type="nucleotide sequence ID" value="NZ_BAAAHP010000090.1"/>
</dbReference>
<evidence type="ECO:0000256" key="3">
    <source>
        <dbReference type="ARBA" id="ARBA00022989"/>
    </source>
</evidence>
<feature type="domain" description="Sodium/calcium exchanger membrane region" evidence="6">
    <location>
        <begin position="4"/>
        <end position="142"/>
    </location>
</feature>
<dbReference type="PANTHER" id="PTHR10846:SF8">
    <property type="entry name" value="INNER MEMBRANE PROTEIN YRBG"/>
    <property type="match status" value="1"/>
</dbReference>
<feature type="transmembrane region" description="Helical" evidence="5">
    <location>
        <begin position="34"/>
        <end position="55"/>
    </location>
</feature>
<keyword evidence="3 5" id="KW-1133">Transmembrane helix</keyword>
<dbReference type="NCBIfam" id="TIGR00367">
    <property type="entry name" value="calcium/sodium antiporter"/>
    <property type="match status" value="1"/>
</dbReference>
<proteinExistence type="predicted"/>
<keyword evidence="8" id="KW-1185">Reference proteome</keyword>
<name>A0ABN1Q6E6_9PSEU</name>
<evidence type="ECO:0000256" key="1">
    <source>
        <dbReference type="ARBA" id="ARBA00004141"/>
    </source>
</evidence>
<feature type="transmembrane region" description="Helical" evidence="5">
    <location>
        <begin position="280"/>
        <end position="301"/>
    </location>
</feature>
<feature type="transmembrane region" description="Helical" evidence="5">
    <location>
        <begin position="128"/>
        <end position="146"/>
    </location>
</feature>
<reference evidence="7 8" key="1">
    <citation type="journal article" date="2019" name="Int. J. Syst. Evol. Microbiol.">
        <title>The Global Catalogue of Microorganisms (GCM) 10K type strain sequencing project: providing services to taxonomists for standard genome sequencing and annotation.</title>
        <authorList>
            <consortium name="The Broad Institute Genomics Platform"/>
            <consortium name="The Broad Institute Genome Sequencing Center for Infectious Disease"/>
            <person name="Wu L."/>
            <person name="Ma J."/>
        </authorList>
    </citation>
    <scope>NUCLEOTIDE SEQUENCE [LARGE SCALE GENOMIC DNA]</scope>
    <source>
        <strain evidence="7 8">JCM 11117</strain>
    </source>
</reference>
<evidence type="ECO:0000259" key="6">
    <source>
        <dbReference type="Pfam" id="PF01699"/>
    </source>
</evidence>
<accession>A0ABN1Q6E6</accession>
<dbReference type="InterPro" id="IPR044880">
    <property type="entry name" value="NCX_ion-bd_dom_sf"/>
</dbReference>
<gene>
    <name evidence="7" type="ORF">GCM10009559_31810</name>
</gene>